<evidence type="ECO:0000256" key="1">
    <source>
        <dbReference type="SAM" id="Phobius"/>
    </source>
</evidence>
<dbReference type="InterPro" id="IPR052165">
    <property type="entry name" value="Membrane_assoc_protease"/>
</dbReference>
<feature type="transmembrane region" description="Helical" evidence="1">
    <location>
        <begin position="56"/>
        <end position="74"/>
    </location>
</feature>
<dbReference type="PANTHER" id="PTHR33507:SF3">
    <property type="entry name" value="INNER MEMBRANE PROTEIN YBBJ"/>
    <property type="match status" value="1"/>
</dbReference>
<dbReference type="EMBL" id="FNQN01000002">
    <property type="protein sequence ID" value="SDZ92842.1"/>
    <property type="molecule type" value="Genomic_DNA"/>
</dbReference>
<accession>A0A1H3X2J4</accession>
<proteinExistence type="predicted"/>
<dbReference type="STRING" id="37625.SAMN05660420_00766"/>
<keyword evidence="1" id="KW-0472">Membrane</keyword>
<keyword evidence="3" id="KW-1185">Reference proteome</keyword>
<feature type="transmembrane region" description="Helical" evidence="1">
    <location>
        <begin position="6"/>
        <end position="25"/>
    </location>
</feature>
<dbReference type="RefSeq" id="WP_217637428.1">
    <property type="nucleotide sequence ID" value="NZ_FNQN01000002.1"/>
</dbReference>
<organism evidence="2 3">
    <name type="scientific">Desulfuromusa kysingii</name>
    <dbReference type="NCBI Taxonomy" id="37625"/>
    <lineage>
        <taxon>Bacteria</taxon>
        <taxon>Pseudomonadati</taxon>
        <taxon>Thermodesulfobacteriota</taxon>
        <taxon>Desulfuromonadia</taxon>
        <taxon>Desulfuromonadales</taxon>
        <taxon>Geopsychrobacteraceae</taxon>
        <taxon>Desulfuromusa</taxon>
    </lineage>
</organism>
<evidence type="ECO:0000313" key="2">
    <source>
        <dbReference type="EMBL" id="SDZ92842.1"/>
    </source>
</evidence>
<gene>
    <name evidence="2" type="ORF">SAMN05660420_00766</name>
</gene>
<name>A0A1H3X2J4_9BACT</name>
<evidence type="ECO:0000313" key="3">
    <source>
        <dbReference type="Proteomes" id="UP000199409"/>
    </source>
</evidence>
<dbReference type="GO" id="GO:0005886">
    <property type="term" value="C:plasma membrane"/>
    <property type="evidence" value="ECO:0007669"/>
    <property type="project" value="TreeGrafter"/>
</dbReference>
<sequence>MDGMTPLYWHWLVAGMLLVVAEIFLASFTVFWFGLGACLIGLILWTGLTLSLNWQILLWLISSVAFAFGWFKIIKPLSVDRTMAGLSREAVLGERGLLIKATGKPGQRGEVRFQVPLLGSDTWPCVANTAINAGETVEIKDVMGNSLVVCPVSTPEIDPSSPIDIE</sequence>
<protein>
    <submittedName>
        <fullName evidence="2">Uncharacterized protein</fullName>
    </submittedName>
</protein>
<reference evidence="2 3" key="1">
    <citation type="submission" date="2016-10" db="EMBL/GenBank/DDBJ databases">
        <authorList>
            <person name="de Groot N.N."/>
        </authorList>
    </citation>
    <scope>NUCLEOTIDE SEQUENCE [LARGE SCALE GENOMIC DNA]</scope>
    <source>
        <strain evidence="2 3">DSM 7343</strain>
    </source>
</reference>
<keyword evidence="1" id="KW-1133">Transmembrane helix</keyword>
<dbReference type="Gene3D" id="2.40.50.140">
    <property type="entry name" value="Nucleic acid-binding proteins"/>
    <property type="match status" value="1"/>
</dbReference>
<feature type="transmembrane region" description="Helical" evidence="1">
    <location>
        <begin position="30"/>
        <end position="50"/>
    </location>
</feature>
<dbReference type="PANTHER" id="PTHR33507">
    <property type="entry name" value="INNER MEMBRANE PROTEIN YBBJ"/>
    <property type="match status" value="1"/>
</dbReference>
<keyword evidence="1" id="KW-0812">Transmembrane</keyword>
<dbReference type="InterPro" id="IPR012340">
    <property type="entry name" value="NA-bd_OB-fold"/>
</dbReference>
<dbReference type="Proteomes" id="UP000199409">
    <property type="component" value="Unassembled WGS sequence"/>
</dbReference>
<dbReference type="AlphaFoldDB" id="A0A1H3X2J4"/>